<protein>
    <submittedName>
        <fullName evidence="1">Uncharacterized protein</fullName>
    </submittedName>
</protein>
<accession>A0A816BHI4</accession>
<proteinExistence type="predicted"/>
<sequence length="342" mass="39301">MDDIASISTKEIQTLKHFAFVWLDSNAKQSDRIQTVIQNLEQNHIDITSIVDCVQFQQWFESYKSQKQIILILSNKFQNKIIPKFHESQSIIAIYLCSWGRKTSNRWAQKYPKVRIVSSDKNELIKQISRNLTDPAMMGRPKSDKVAIKRSHDCTYISEIENPWKKRTQIEPACLTTFQFVLIDLLTRLNKRASAMLNCLCLLMKDSIIIKTHASILDLKHLPNKTTLFFVSSECAAEMAGELENGEAIFILENDKNKVDYRKRFDNDEDLIFQLADEIYRCCKKESMELLESDQSSLAEEKNAVANQIHVELKKAYKSVSTNETVPLNGTTILVSVISKLA</sequence>
<gene>
    <name evidence="1" type="ORF">CJN711_LOCUS36382</name>
</gene>
<evidence type="ECO:0000313" key="1">
    <source>
        <dbReference type="EMBL" id="CAF1609990.1"/>
    </source>
</evidence>
<reference evidence="1" key="1">
    <citation type="submission" date="2021-02" db="EMBL/GenBank/DDBJ databases">
        <authorList>
            <person name="Nowell W R."/>
        </authorList>
    </citation>
    <scope>NUCLEOTIDE SEQUENCE</scope>
</reference>
<organism evidence="1 2">
    <name type="scientific">Rotaria magnacalcarata</name>
    <dbReference type="NCBI Taxonomy" id="392030"/>
    <lineage>
        <taxon>Eukaryota</taxon>
        <taxon>Metazoa</taxon>
        <taxon>Spiralia</taxon>
        <taxon>Gnathifera</taxon>
        <taxon>Rotifera</taxon>
        <taxon>Eurotatoria</taxon>
        <taxon>Bdelloidea</taxon>
        <taxon>Philodinida</taxon>
        <taxon>Philodinidae</taxon>
        <taxon>Rotaria</taxon>
    </lineage>
</organism>
<dbReference type="Proteomes" id="UP000663855">
    <property type="component" value="Unassembled WGS sequence"/>
</dbReference>
<name>A0A816BHI4_9BILA</name>
<dbReference type="AlphaFoldDB" id="A0A816BHI4"/>
<dbReference type="EMBL" id="CAJNOV010017617">
    <property type="protein sequence ID" value="CAF1609990.1"/>
    <property type="molecule type" value="Genomic_DNA"/>
</dbReference>
<evidence type="ECO:0000313" key="2">
    <source>
        <dbReference type="Proteomes" id="UP000663855"/>
    </source>
</evidence>
<comment type="caution">
    <text evidence="1">The sequence shown here is derived from an EMBL/GenBank/DDBJ whole genome shotgun (WGS) entry which is preliminary data.</text>
</comment>